<dbReference type="RefSeq" id="WP_345623571.1">
    <property type="nucleotide sequence ID" value="NZ_BAABIG010000072.1"/>
</dbReference>
<gene>
    <name evidence="4" type="ORF">GCM10023220_59180</name>
</gene>
<dbReference type="SUPFAM" id="SSF48264">
    <property type="entry name" value="Cytochrome P450"/>
    <property type="match status" value="1"/>
</dbReference>
<keyword evidence="2" id="KW-0479">Metal-binding</keyword>
<dbReference type="InterPro" id="IPR017972">
    <property type="entry name" value="Cyt_P450_CS"/>
</dbReference>
<reference evidence="5" key="1">
    <citation type="journal article" date="2019" name="Int. J. Syst. Evol. Microbiol.">
        <title>The Global Catalogue of Microorganisms (GCM) 10K type strain sequencing project: providing services to taxonomists for standard genome sequencing and annotation.</title>
        <authorList>
            <consortium name="The Broad Institute Genomics Platform"/>
            <consortium name="The Broad Institute Genome Sequencing Center for Infectious Disease"/>
            <person name="Wu L."/>
            <person name="Ma J."/>
        </authorList>
    </citation>
    <scope>NUCLEOTIDE SEQUENCE [LARGE SCALE GENOMIC DNA]</scope>
    <source>
        <strain evidence="5">JCM 18081</strain>
    </source>
</reference>
<dbReference type="Pfam" id="PF00067">
    <property type="entry name" value="p450"/>
    <property type="match status" value="1"/>
</dbReference>
<dbReference type="InterPro" id="IPR036396">
    <property type="entry name" value="Cyt_P450_sf"/>
</dbReference>
<name>A0ABP9CTF0_9ACTN</name>
<dbReference type="PROSITE" id="PS00086">
    <property type="entry name" value="CYTOCHROME_P450"/>
    <property type="match status" value="1"/>
</dbReference>
<organism evidence="4 5">
    <name type="scientific">Streptomyces ziwulingensis</name>
    <dbReference type="NCBI Taxonomy" id="1045501"/>
    <lineage>
        <taxon>Bacteria</taxon>
        <taxon>Bacillati</taxon>
        <taxon>Actinomycetota</taxon>
        <taxon>Actinomycetes</taxon>
        <taxon>Kitasatosporales</taxon>
        <taxon>Streptomycetaceae</taxon>
        <taxon>Streptomyces</taxon>
    </lineage>
</organism>
<dbReference type="Gene3D" id="1.10.630.10">
    <property type="entry name" value="Cytochrome P450"/>
    <property type="match status" value="1"/>
</dbReference>
<dbReference type="InterPro" id="IPR002397">
    <property type="entry name" value="Cyt_P450_B"/>
</dbReference>
<proteinExistence type="inferred from homology"/>
<dbReference type="PRINTS" id="PR00359">
    <property type="entry name" value="BP450"/>
</dbReference>
<protein>
    <submittedName>
        <fullName evidence="4">Cytochrome P450</fullName>
    </submittedName>
</protein>
<accession>A0ABP9CTF0</accession>
<dbReference type="EMBL" id="BAABIG010000072">
    <property type="protein sequence ID" value="GAA4818577.1"/>
    <property type="molecule type" value="Genomic_DNA"/>
</dbReference>
<evidence type="ECO:0000313" key="4">
    <source>
        <dbReference type="EMBL" id="GAA4818577.1"/>
    </source>
</evidence>
<evidence type="ECO:0000256" key="1">
    <source>
        <dbReference type="ARBA" id="ARBA00010617"/>
    </source>
</evidence>
<evidence type="ECO:0000313" key="5">
    <source>
        <dbReference type="Proteomes" id="UP001501265"/>
    </source>
</evidence>
<sequence length="400" mass="43591">MTDASPHVTELPIERPDGCPFAPPPKFRELNDQHPISRMSYPDGHRGWLVTGHALAREVLADRRFSSRRELMHIPFPGMGDVKLSPATPGLFTAMDPPEHSRYRKLLAGKFTVRRMNLLAARIEGITTRCLDAMEAAGPPVDLVQAFAFPLPALTICELLGVPGEDHGLFQQEVLTTNSLDASEEEVMAAMTALQEHMRGLIAAKRAEPTDDVLSDLVGSDLSDEEIEGIGAVLLAAGLDTTANMLALGVYALLRNPAQWDALRADPALADRAVEELLRYLSVVDIAVKAATADVELGGHRIEAGDSVTLALHAANRDPRRFDAPDSLDLRRIATGHLAFGHGIHQCLGQQLARVEMQVAYRALITRFPTLRLAVPPEEVLPRTGIVRGVQQLPVAWDRA</sequence>
<keyword evidence="2" id="KW-0408">Iron</keyword>
<dbReference type="CDD" id="cd11030">
    <property type="entry name" value="CYP105-like"/>
    <property type="match status" value="1"/>
</dbReference>
<dbReference type="PANTHER" id="PTHR46696">
    <property type="entry name" value="P450, PUTATIVE (EUROFUNG)-RELATED"/>
    <property type="match status" value="1"/>
</dbReference>
<keyword evidence="2" id="KW-0503">Monooxygenase</keyword>
<dbReference type="InterPro" id="IPR001128">
    <property type="entry name" value="Cyt_P450"/>
</dbReference>
<keyword evidence="2" id="KW-0560">Oxidoreductase</keyword>
<feature type="region of interest" description="Disordered" evidence="3">
    <location>
        <begin position="1"/>
        <end position="23"/>
    </location>
</feature>
<comment type="similarity">
    <text evidence="1 2">Belongs to the cytochrome P450 family.</text>
</comment>
<comment type="caution">
    <text evidence="4">The sequence shown here is derived from an EMBL/GenBank/DDBJ whole genome shotgun (WGS) entry which is preliminary data.</text>
</comment>
<evidence type="ECO:0000256" key="2">
    <source>
        <dbReference type="RuleBase" id="RU000461"/>
    </source>
</evidence>
<dbReference type="PANTHER" id="PTHR46696:SF6">
    <property type="entry name" value="P450, PUTATIVE (EUROFUNG)-RELATED"/>
    <property type="match status" value="1"/>
</dbReference>
<keyword evidence="2" id="KW-0349">Heme</keyword>
<dbReference type="PRINTS" id="PR00385">
    <property type="entry name" value="P450"/>
</dbReference>
<dbReference type="Proteomes" id="UP001501265">
    <property type="component" value="Unassembled WGS sequence"/>
</dbReference>
<keyword evidence="5" id="KW-1185">Reference proteome</keyword>
<evidence type="ECO:0000256" key="3">
    <source>
        <dbReference type="SAM" id="MobiDB-lite"/>
    </source>
</evidence>